<name>A0A0D3K4P1_EMIH1</name>
<feature type="region of interest" description="Disordered" evidence="2">
    <location>
        <begin position="129"/>
        <end position="152"/>
    </location>
</feature>
<dbReference type="EnsemblProtists" id="EOD34938">
    <property type="protein sequence ID" value="EOD34938"/>
    <property type="gene ID" value="EMIHUDRAFT_227949"/>
</dbReference>
<dbReference type="PaxDb" id="2903-EOD30726"/>
<dbReference type="RefSeq" id="XP_005787367.1">
    <property type="nucleotide sequence ID" value="XM_005787310.1"/>
</dbReference>
<dbReference type="HOGENOM" id="CLU_1477735_0_0_1"/>
<feature type="coiled-coil region" evidence="1">
    <location>
        <begin position="18"/>
        <end position="52"/>
    </location>
</feature>
<evidence type="ECO:0000313" key="3">
    <source>
        <dbReference type="EnsemblProtists" id="EOD30726"/>
    </source>
</evidence>
<dbReference type="EnsemblProtists" id="EOD30726">
    <property type="protein sequence ID" value="EOD30726"/>
    <property type="gene ID" value="EMIHUDRAFT_232537"/>
</dbReference>
<evidence type="ECO:0008006" key="5">
    <source>
        <dbReference type="Google" id="ProtNLM"/>
    </source>
</evidence>
<proteinExistence type="predicted"/>
<keyword evidence="1" id="KW-0175">Coiled coil</keyword>
<accession>A0A0D3K4P1</accession>
<dbReference type="KEGG" id="ehx:EMIHUDRAFT_227949"/>
<dbReference type="GeneID" id="17280208"/>
<reference evidence="3" key="2">
    <citation type="submission" date="2024-10" db="UniProtKB">
        <authorList>
            <consortium name="EnsemblProtists"/>
        </authorList>
    </citation>
    <scope>IDENTIFICATION</scope>
</reference>
<evidence type="ECO:0000256" key="1">
    <source>
        <dbReference type="SAM" id="Coils"/>
    </source>
</evidence>
<protein>
    <recommendedName>
        <fullName evidence="5">DUF4201 domain-containing protein</fullName>
    </recommendedName>
</protein>
<reference evidence="4" key="1">
    <citation type="journal article" date="2013" name="Nature">
        <title>Pan genome of the phytoplankton Emiliania underpins its global distribution.</title>
        <authorList>
            <person name="Read B.A."/>
            <person name="Kegel J."/>
            <person name="Klute M.J."/>
            <person name="Kuo A."/>
            <person name="Lefebvre S.C."/>
            <person name="Maumus F."/>
            <person name="Mayer C."/>
            <person name="Miller J."/>
            <person name="Monier A."/>
            <person name="Salamov A."/>
            <person name="Young J."/>
            <person name="Aguilar M."/>
            <person name="Claverie J.M."/>
            <person name="Frickenhaus S."/>
            <person name="Gonzalez K."/>
            <person name="Herman E.K."/>
            <person name="Lin Y.C."/>
            <person name="Napier J."/>
            <person name="Ogata H."/>
            <person name="Sarno A.F."/>
            <person name="Shmutz J."/>
            <person name="Schroeder D."/>
            <person name="de Vargas C."/>
            <person name="Verret F."/>
            <person name="von Dassow P."/>
            <person name="Valentin K."/>
            <person name="Van de Peer Y."/>
            <person name="Wheeler G."/>
            <person name="Dacks J.B."/>
            <person name="Delwiche C.F."/>
            <person name="Dyhrman S.T."/>
            <person name="Glockner G."/>
            <person name="John U."/>
            <person name="Richards T."/>
            <person name="Worden A.Z."/>
            <person name="Zhang X."/>
            <person name="Grigoriev I.V."/>
            <person name="Allen A.E."/>
            <person name="Bidle K."/>
            <person name="Borodovsky M."/>
            <person name="Bowler C."/>
            <person name="Brownlee C."/>
            <person name="Cock J.M."/>
            <person name="Elias M."/>
            <person name="Gladyshev V.N."/>
            <person name="Groth M."/>
            <person name="Guda C."/>
            <person name="Hadaegh A."/>
            <person name="Iglesias-Rodriguez M.D."/>
            <person name="Jenkins J."/>
            <person name="Jones B.M."/>
            <person name="Lawson T."/>
            <person name="Leese F."/>
            <person name="Lindquist E."/>
            <person name="Lobanov A."/>
            <person name="Lomsadze A."/>
            <person name="Malik S.B."/>
            <person name="Marsh M.E."/>
            <person name="Mackinder L."/>
            <person name="Mock T."/>
            <person name="Mueller-Roeber B."/>
            <person name="Pagarete A."/>
            <person name="Parker M."/>
            <person name="Probert I."/>
            <person name="Quesneville H."/>
            <person name="Raines C."/>
            <person name="Rensing S.A."/>
            <person name="Riano-Pachon D.M."/>
            <person name="Richier S."/>
            <person name="Rokitta S."/>
            <person name="Shiraiwa Y."/>
            <person name="Soanes D.M."/>
            <person name="van der Giezen M."/>
            <person name="Wahlund T.M."/>
            <person name="Williams B."/>
            <person name="Wilson W."/>
            <person name="Wolfe G."/>
            <person name="Wurch L.L."/>
        </authorList>
    </citation>
    <scope>NUCLEOTIDE SEQUENCE</scope>
</reference>
<organism evidence="3 4">
    <name type="scientific">Emiliania huxleyi (strain CCMP1516)</name>
    <dbReference type="NCBI Taxonomy" id="280463"/>
    <lineage>
        <taxon>Eukaryota</taxon>
        <taxon>Haptista</taxon>
        <taxon>Haptophyta</taxon>
        <taxon>Prymnesiophyceae</taxon>
        <taxon>Isochrysidales</taxon>
        <taxon>Noelaerhabdaceae</taxon>
        <taxon>Emiliania</taxon>
    </lineage>
</organism>
<dbReference type="AlphaFoldDB" id="A0A0D3K4P1"/>
<dbReference type="GeneID" id="17276000"/>
<dbReference type="RefSeq" id="XP_005783155.1">
    <property type="nucleotide sequence ID" value="XM_005783098.1"/>
</dbReference>
<sequence>MVGRHFTHAVSLTCAVEREGLEHECQKAEQALAARQSELRAAQARLQDEEAEAARRGEPDPAALQRAVSAMTRKVEAQIADASIALVQRREDLKQLMQGKRCQLAAAVGGNAREYYRSNHAQLRALRREQTRAATDDGDTRAARRRAEDTDRSIAQLATQLHQLRRAVADARAERDSLLRQPR</sequence>
<dbReference type="Proteomes" id="UP000013827">
    <property type="component" value="Unassembled WGS sequence"/>
</dbReference>
<keyword evidence="4" id="KW-1185">Reference proteome</keyword>
<evidence type="ECO:0000313" key="4">
    <source>
        <dbReference type="Proteomes" id="UP000013827"/>
    </source>
</evidence>
<evidence type="ECO:0000256" key="2">
    <source>
        <dbReference type="SAM" id="MobiDB-lite"/>
    </source>
</evidence>
<dbReference type="KEGG" id="ehx:EMIHUDRAFT_232537"/>